<dbReference type="OrthoDB" id="9792276at2"/>
<evidence type="ECO:0000256" key="6">
    <source>
        <dbReference type="ARBA" id="ARBA00023014"/>
    </source>
</evidence>
<dbReference type="PROSITE" id="PS51918">
    <property type="entry name" value="RADICAL_SAM"/>
    <property type="match status" value="1"/>
</dbReference>
<dbReference type="InterPro" id="IPR007197">
    <property type="entry name" value="rSAM"/>
</dbReference>
<proteinExistence type="predicted"/>
<dbReference type="SMART" id="SM00729">
    <property type="entry name" value="Elp3"/>
    <property type="match status" value="1"/>
</dbReference>
<sequence>MRLPRFLQVEPVGQCNLRCRMCPIQFRRDGPPHGPPAFMDFDLFARLLDQFADLEELQLQGLGEPMMHPRFFDMISLASGRGIKVSTNTNLTLLTASRAERCVTSGLAELHASIDGATAETYERIRVRARFDRIVRNLAGLVKARERLASATPRIRMVVVAMRQNLPEFPDLVRLAHRLGIDSVFVQHLCHDFGESSLPPHYRPMRDFVEGETLVNEDQDRVARYFGEARDLARELEVDLRLPATQPKPHPPGTPGPKRCDWPWRGAYVSYQGLSMPCCMVSTPDRINLGDMAAEGAGKVWSGEPYQSFREALSSESPPEVCRSCAIYSGTF</sequence>
<dbReference type="AlphaFoldDB" id="A0A518H608"/>
<dbReference type="InterPro" id="IPR013785">
    <property type="entry name" value="Aldolase_TIM"/>
</dbReference>
<dbReference type="GO" id="GO:0003824">
    <property type="term" value="F:catalytic activity"/>
    <property type="evidence" value="ECO:0007669"/>
    <property type="project" value="InterPro"/>
</dbReference>
<dbReference type="CDD" id="cd21109">
    <property type="entry name" value="SPASM"/>
    <property type="match status" value="1"/>
</dbReference>
<dbReference type="InterPro" id="IPR023885">
    <property type="entry name" value="4Fe4S-binding_SPASM_dom"/>
</dbReference>
<feature type="domain" description="Radical SAM core" evidence="7">
    <location>
        <begin position="1"/>
        <end position="235"/>
    </location>
</feature>
<dbReference type="Proteomes" id="UP000317835">
    <property type="component" value="Chromosome"/>
</dbReference>
<keyword evidence="2" id="KW-0004">4Fe-4S</keyword>
<dbReference type="PANTHER" id="PTHR11228:SF7">
    <property type="entry name" value="PQQA PEPTIDE CYCLASE"/>
    <property type="match status" value="1"/>
</dbReference>
<dbReference type="CDD" id="cd01335">
    <property type="entry name" value="Radical_SAM"/>
    <property type="match status" value="1"/>
</dbReference>
<evidence type="ECO:0000256" key="5">
    <source>
        <dbReference type="ARBA" id="ARBA00023004"/>
    </source>
</evidence>
<dbReference type="SFLD" id="SFLDG01067">
    <property type="entry name" value="SPASM/twitch_domain_containing"/>
    <property type="match status" value="1"/>
</dbReference>
<evidence type="ECO:0000259" key="7">
    <source>
        <dbReference type="PROSITE" id="PS51918"/>
    </source>
</evidence>
<dbReference type="SFLD" id="SFLDG01387">
    <property type="entry name" value="BtrN-like_SPASM_domain_contain"/>
    <property type="match status" value="1"/>
</dbReference>
<reference evidence="8 9" key="1">
    <citation type="submission" date="2019-02" db="EMBL/GenBank/DDBJ databases">
        <title>Deep-cultivation of Planctomycetes and their phenomic and genomic characterization uncovers novel biology.</title>
        <authorList>
            <person name="Wiegand S."/>
            <person name="Jogler M."/>
            <person name="Boedeker C."/>
            <person name="Pinto D."/>
            <person name="Vollmers J."/>
            <person name="Rivas-Marin E."/>
            <person name="Kohn T."/>
            <person name="Peeters S.H."/>
            <person name="Heuer A."/>
            <person name="Rast P."/>
            <person name="Oberbeckmann S."/>
            <person name="Bunk B."/>
            <person name="Jeske O."/>
            <person name="Meyerdierks A."/>
            <person name="Storesund J.E."/>
            <person name="Kallscheuer N."/>
            <person name="Luecker S."/>
            <person name="Lage O.M."/>
            <person name="Pohl T."/>
            <person name="Merkel B.J."/>
            <person name="Hornburger P."/>
            <person name="Mueller R.-W."/>
            <person name="Bruemmer F."/>
            <person name="Labrenz M."/>
            <person name="Spormann A.M."/>
            <person name="Op den Camp H."/>
            <person name="Overmann J."/>
            <person name="Amann R."/>
            <person name="Jetten M.S.M."/>
            <person name="Mascher T."/>
            <person name="Medema M.H."/>
            <person name="Devos D.P."/>
            <person name="Kaster A.-K."/>
            <person name="Ovreas L."/>
            <person name="Rohde M."/>
            <person name="Galperin M.Y."/>
            <person name="Jogler C."/>
        </authorList>
    </citation>
    <scope>NUCLEOTIDE SEQUENCE [LARGE SCALE GENOMIC DNA]</scope>
    <source>
        <strain evidence="8 9">ElP</strain>
    </source>
</reference>
<organism evidence="8 9">
    <name type="scientific">Tautonia plasticadhaerens</name>
    <dbReference type="NCBI Taxonomy" id="2527974"/>
    <lineage>
        <taxon>Bacteria</taxon>
        <taxon>Pseudomonadati</taxon>
        <taxon>Planctomycetota</taxon>
        <taxon>Planctomycetia</taxon>
        <taxon>Isosphaerales</taxon>
        <taxon>Isosphaeraceae</taxon>
        <taxon>Tautonia</taxon>
    </lineage>
</organism>
<dbReference type="RefSeq" id="WP_145272419.1">
    <property type="nucleotide sequence ID" value="NZ_CP036426.1"/>
</dbReference>
<accession>A0A518H608</accession>
<dbReference type="GO" id="GO:0046872">
    <property type="term" value="F:metal ion binding"/>
    <property type="evidence" value="ECO:0007669"/>
    <property type="project" value="UniProtKB-KW"/>
</dbReference>
<keyword evidence="5" id="KW-0408">Iron</keyword>
<evidence type="ECO:0000313" key="8">
    <source>
        <dbReference type="EMBL" id="QDV36275.1"/>
    </source>
</evidence>
<keyword evidence="3" id="KW-0949">S-adenosyl-L-methionine</keyword>
<dbReference type="SUPFAM" id="SSF102114">
    <property type="entry name" value="Radical SAM enzymes"/>
    <property type="match status" value="1"/>
</dbReference>
<evidence type="ECO:0000313" key="9">
    <source>
        <dbReference type="Proteomes" id="UP000317835"/>
    </source>
</evidence>
<protein>
    <submittedName>
        <fullName evidence="8">Pyrroloquinoline quinone biosynthesis protein PqqE</fullName>
    </submittedName>
</protein>
<dbReference type="Gene3D" id="3.20.20.70">
    <property type="entry name" value="Aldolase class I"/>
    <property type="match status" value="1"/>
</dbReference>
<dbReference type="KEGG" id="tpla:ElP_41940"/>
<evidence type="ECO:0000256" key="2">
    <source>
        <dbReference type="ARBA" id="ARBA00022485"/>
    </source>
</evidence>
<evidence type="ECO:0000256" key="4">
    <source>
        <dbReference type="ARBA" id="ARBA00022723"/>
    </source>
</evidence>
<comment type="cofactor">
    <cofactor evidence="1">
        <name>[4Fe-4S] cluster</name>
        <dbReference type="ChEBI" id="CHEBI:49883"/>
    </cofactor>
</comment>
<dbReference type="InterPro" id="IPR050377">
    <property type="entry name" value="Radical_SAM_PqqE_MftC-like"/>
</dbReference>
<keyword evidence="4" id="KW-0479">Metal-binding</keyword>
<dbReference type="InterPro" id="IPR058240">
    <property type="entry name" value="rSAM_sf"/>
</dbReference>
<dbReference type="Pfam" id="PF04055">
    <property type="entry name" value="Radical_SAM"/>
    <property type="match status" value="1"/>
</dbReference>
<dbReference type="SFLD" id="SFLDS00029">
    <property type="entry name" value="Radical_SAM"/>
    <property type="match status" value="1"/>
</dbReference>
<name>A0A518H608_9BACT</name>
<dbReference type="PANTHER" id="PTHR11228">
    <property type="entry name" value="RADICAL SAM DOMAIN PROTEIN"/>
    <property type="match status" value="1"/>
</dbReference>
<keyword evidence="6" id="KW-0411">Iron-sulfur</keyword>
<keyword evidence="9" id="KW-1185">Reference proteome</keyword>
<evidence type="ECO:0000256" key="1">
    <source>
        <dbReference type="ARBA" id="ARBA00001966"/>
    </source>
</evidence>
<dbReference type="EMBL" id="CP036426">
    <property type="protein sequence ID" value="QDV36275.1"/>
    <property type="molecule type" value="Genomic_DNA"/>
</dbReference>
<gene>
    <name evidence="8" type="ORF">ElP_41940</name>
</gene>
<dbReference type="InterPro" id="IPR006638">
    <property type="entry name" value="Elp3/MiaA/NifB-like_rSAM"/>
</dbReference>
<dbReference type="GO" id="GO:0051536">
    <property type="term" value="F:iron-sulfur cluster binding"/>
    <property type="evidence" value="ECO:0007669"/>
    <property type="project" value="UniProtKB-KW"/>
</dbReference>
<dbReference type="Pfam" id="PF13186">
    <property type="entry name" value="SPASM"/>
    <property type="match status" value="1"/>
</dbReference>
<dbReference type="InterPro" id="IPR034391">
    <property type="entry name" value="AdoMet-like_SPASM_containing"/>
</dbReference>
<evidence type="ECO:0000256" key="3">
    <source>
        <dbReference type="ARBA" id="ARBA00022691"/>
    </source>
</evidence>